<name>A0ABP1PTF0_9HEXA</name>
<comment type="caution">
    <text evidence="1">The sequence shown here is derived from an EMBL/GenBank/DDBJ whole genome shotgun (WGS) entry which is preliminary data.</text>
</comment>
<organism evidence="1 2">
    <name type="scientific">Orchesella dallaii</name>
    <dbReference type="NCBI Taxonomy" id="48710"/>
    <lineage>
        <taxon>Eukaryota</taxon>
        <taxon>Metazoa</taxon>
        <taxon>Ecdysozoa</taxon>
        <taxon>Arthropoda</taxon>
        <taxon>Hexapoda</taxon>
        <taxon>Collembola</taxon>
        <taxon>Entomobryomorpha</taxon>
        <taxon>Entomobryoidea</taxon>
        <taxon>Orchesellidae</taxon>
        <taxon>Orchesellinae</taxon>
        <taxon>Orchesella</taxon>
    </lineage>
</organism>
<accession>A0ABP1PTF0</accession>
<sequence length="87" mass="9417">MVTNKTTYGLVCSSIAAQALLALTASTATSSQIQKKLMDTPGNRPDDIQITLKGKVQTSSSKKMKLNKSTINRVNKKYKLLSMVLNG</sequence>
<evidence type="ECO:0000313" key="2">
    <source>
        <dbReference type="Proteomes" id="UP001642540"/>
    </source>
</evidence>
<keyword evidence="2" id="KW-1185">Reference proteome</keyword>
<evidence type="ECO:0000313" key="1">
    <source>
        <dbReference type="EMBL" id="CAL8076833.1"/>
    </source>
</evidence>
<dbReference type="Proteomes" id="UP001642540">
    <property type="component" value="Unassembled WGS sequence"/>
</dbReference>
<dbReference type="EMBL" id="CAXLJM020000012">
    <property type="protein sequence ID" value="CAL8076833.1"/>
    <property type="molecule type" value="Genomic_DNA"/>
</dbReference>
<protein>
    <submittedName>
        <fullName evidence="1">Uncharacterized protein</fullName>
    </submittedName>
</protein>
<gene>
    <name evidence="1" type="ORF">ODALV1_LOCUS3606</name>
</gene>
<proteinExistence type="predicted"/>
<reference evidence="1 2" key="1">
    <citation type="submission" date="2024-08" db="EMBL/GenBank/DDBJ databases">
        <authorList>
            <person name="Cucini C."/>
            <person name="Frati F."/>
        </authorList>
    </citation>
    <scope>NUCLEOTIDE SEQUENCE [LARGE SCALE GENOMIC DNA]</scope>
</reference>